<dbReference type="Proteomes" id="UP001642487">
    <property type="component" value="Chromosome 1"/>
</dbReference>
<gene>
    <name evidence="3" type="ORF">CITCOLO1_LOCUS687</name>
</gene>
<feature type="region of interest" description="Disordered" evidence="2">
    <location>
        <begin position="1"/>
        <end position="26"/>
    </location>
</feature>
<evidence type="ECO:0000256" key="2">
    <source>
        <dbReference type="SAM" id="MobiDB-lite"/>
    </source>
</evidence>
<proteinExistence type="predicted"/>
<reference evidence="3 4" key="1">
    <citation type="submission" date="2024-03" db="EMBL/GenBank/DDBJ databases">
        <authorList>
            <person name="Gkanogiannis A."/>
            <person name="Becerra Lopez-Lavalle L."/>
        </authorList>
    </citation>
    <scope>NUCLEOTIDE SEQUENCE [LARGE SCALE GENOMIC DNA]</scope>
</reference>
<feature type="compositionally biased region" description="Acidic residues" evidence="2">
    <location>
        <begin position="8"/>
        <end position="17"/>
    </location>
</feature>
<accession>A0ABP0XLV6</accession>
<sequence>LEFKGMELDEDENLEDDTNTKTFYEDESSRQNRLGVEIPDYFPNFQDLILTSYEILNIKIDKLSNDVKELTELLEKKYNKTNEEQGVMDTQV</sequence>
<evidence type="ECO:0000313" key="4">
    <source>
        <dbReference type="Proteomes" id="UP001642487"/>
    </source>
</evidence>
<dbReference type="EMBL" id="OZ021735">
    <property type="protein sequence ID" value="CAK9309148.1"/>
    <property type="molecule type" value="Genomic_DNA"/>
</dbReference>
<feature type="non-terminal residue" evidence="3">
    <location>
        <position position="1"/>
    </location>
</feature>
<feature type="coiled-coil region" evidence="1">
    <location>
        <begin position="53"/>
        <end position="80"/>
    </location>
</feature>
<evidence type="ECO:0000256" key="1">
    <source>
        <dbReference type="SAM" id="Coils"/>
    </source>
</evidence>
<name>A0ABP0XLV6_9ROSI</name>
<evidence type="ECO:0000313" key="3">
    <source>
        <dbReference type="EMBL" id="CAK9309148.1"/>
    </source>
</evidence>
<protein>
    <submittedName>
        <fullName evidence="3">Uncharacterized protein</fullName>
    </submittedName>
</protein>
<keyword evidence="1" id="KW-0175">Coiled coil</keyword>
<keyword evidence="4" id="KW-1185">Reference proteome</keyword>
<organism evidence="3 4">
    <name type="scientific">Citrullus colocynthis</name>
    <name type="common">colocynth</name>
    <dbReference type="NCBI Taxonomy" id="252529"/>
    <lineage>
        <taxon>Eukaryota</taxon>
        <taxon>Viridiplantae</taxon>
        <taxon>Streptophyta</taxon>
        <taxon>Embryophyta</taxon>
        <taxon>Tracheophyta</taxon>
        <taxon>Spermatophyta</taxon>
        <taxon>Magnoliopsida</taxon>
        <taxon>eudicotyledons</taxon>
        <taxon>Gunneridae</taxon>
        <taxon>Pentapetalae</taxon>
        <taxon>rosids</taxon>
        <taxon>fabids</taxon>
        <taxon>Cucurbitales</taxon>
        <taxon>Cucurbitaceae</taxon>
        <taxon>Benincaseae</taxon>
        <taxon>Citrullus</taxon>
    </lineage>
</organism>